<evidence type="ECO:0000313" key="4">
    <source>
        <dbReference type="Proteomes" id="UP000195569"/>
    </source>
</evidence>
<feature type="compositionally biased region" description="Basic and acidic residues" evidence="1">
    <location>
        <begin position="176"/>
        <end position="200"/>
    </location>
</feature>
<evidence type="ECO:0000259" key="2">
    <source>
        <dbReference type="Pfam" id="PF22483"/>
    </source>
</evidence>
<proteinExistence type="predicted"/>
<feature type="region of interest" description="Disordered" evidence="1">
    <location>
        <begin position="163"/>
        <end position="253"/>
    </location>
</feature>
<organism evidence="3 4">
    <name type="scientific">Paraburkholderia piptadeniae</name>
    <dbReference type="NCBI Taxonomy" id="1701573"/>
    <lineage>
        <taxon>Bacteria</taxon>
        <taxon>Pseudomonadati</taxon>
        <taxon>Pseudomonadota</taxon>
        <taxon>Betaproteobacteria</taxon>
        <taxon>Burkholderiales</taxon>
        <taxon>Burkholderiaceae</taxon>
        <taxon>Paraburkholderia</taxon>
    </lineage>
</organism>
<evidence type="ECO:0000313" key="3">
    <source>
        <dbReference type="EMBL" id="SIT48386.1"/>
    </source>
</evidence>
<dbReference type="EMBL" id="CYGY02000063">
    <property type="protein sequence ID" value="SIT48386.1"/>
    <property type="molecule type" value="Genomic_DNA"/>
</dbReference>
<keyword evidence="4" id="KW-1185">Reference proteome</keyword>
<sequence>MSRCMASHPYCPCDMSYTSGPGSSRDQGAPTSQQPVRIPAEVLLEERPHFLPLPAPYVGRSIRTGATPHQQPKRASRYSIPHTHVRRALTVRADQHQVRILDGADVVAEHARSYDRGAQIEIATHIDALVEYKREAGHHRGLDHLAHVAPAVRTLMLHAAERGSNPGNITAQVLRQVERYGRRPTAGRDRGNPRERRRGAPEPGAPSTGAPADCPWSPSAHRHQVAETRVQQGQARDAAPARHLRPAHSGGRR</sequence>
<protein>
    <recommendedName>
        <fullName evidence="2">Transposase for insertion sequence element IS21-like C-terminal domain-containing protein</fullName>
    </recommendedName>
</protein>
<gene>
    <name evidence="3" type="ORF">BN2476_630153</name>
</gene>
<name>A0A1N7SLW8_9BURK</name>
<accession>A0A1N7SLW8</accession>
<dbReference type="InterPro" id="IPR054353">
    <property type="entry name" value="IstA-like_C"/>
</dbReference>
<feature type="compositionally biased region" description="Basic residues" evidence="1">
    <location>
        <begin position="242"/>
        <end position="253"/>
    </location>
</feature>
<evidence type="ECO:0000256" key="1">
    <source>
        <dbReference type="SAM" id="MobiDB-lite"/>
    </source>
</evidence>
<dbReference type="Pfam" id="PF22483">
    <property type="entry name" value="Mu-transpos_C_2"/>
    <property type="match status" value="1"/>
</dbReference>
<feature type="domain" description="Transposase for insertion sequence element IS21-like C-terminal" evidence="2">
    <location>
        <begin position="76"/>
        <end position="121"/>
    </location>
</feature>
<dbReference type="AlphaFoldDB" id="A0A1N7SLW8"/>
<dbReference type="Proteomes" id="UP000195569">
    <property type="component" value="Unassembled WGS sequence"/>
</dbReference>
<comment type="caution">
    <text evidence="3">The sequence shown here is derived from an EMBL/GenBank/DDBJ whole genome shotgun (WGS) entry which is preliminary data.</text>
</comment>
<reference evidence="3" key="1">
    <citation type="submission" date="2016-12" db="EMBL/GenBank/DDBJ databases">
        <authorList>
            <person name="Moulin L."/>
        </authorList>
    </citation>
    <scope>NUCLEOTIDE SEQUENCE [LARGE SCALE GENOMIC DNA]</scope>
    <source>
        <strain evidence="3">STM 7183</strain>
    </source>
</reference>